<name>A0A3G2R9B7_9FIRM</name>
<dbReference type="Proteomes" id="UP000280960">
    <property type="component" value="Chromosome"/>
</dbReference>
<dbReference type="KEGG" id="bacg:D2962_12725"/>
<dbReference type="PANTHER" id="PTHR31746">
    <property type="entry name" value="TRANSMEMBRANE PROTEIN 229 FAMILY MEMBER"/>
    <property type="match status" value="1"/>
</dbReference>
<keyword evidence="4 5" id="KW-0472">Membrane</keyword>
<evidence type="ECO:0008006" key="8">
    <source>
        <dbReference type="Google" id="ProtNLM"/>
    </source>
</evidence>
<keyword evidence="7" id="KW-1185">Reference proteome</keyword>
<protein>
    <recommendedName>
        <fullName evidence="8">ABC transporter permease</fullName>
    </recommendedName>
</protein>
<comment type="subcellular location">
    <subcellularLocation>
        <location evidence="1">Membrane</location>
        <topology evidence="1">Multi-pass membrane protein</topology>
    </subcellularLocation>
</comment>
<dbReference type="InterPro" id="IPR010540">
    <property type="entry name" value="CmpB_TMEM229"/>
</dbReference>
<accession>A0A3G2R9B7</accession>
<evidence type="ECO:0000256" key="3">
    <source>
        <dbReference type="ARBA" id="ARBA00022989"/>
    </source>
</evidence>
<evidence type="ECO:0000256" key="1">
    <source>
        <dbReference type="ARBA" id="ARBA00004141"/>
    </source>
</evidence>
<dbReference type="PANTHER" id="PTHR31746:SF2">
    <property type="entry name" value="TRANSMEMBRANE PROTEIN 229A"/>
    <property type="match status" value="1"/>
</dbReference>
<reference evidence="6 7" key="1">
    <citation type="submission" date="2018-10" db="EMBL/GenBank/DDBJ databases">
        <authorList>
            <person name="Zhang X."/>
        </authorList>
    </citation>
    <scope>NUCLEOTIDE SEQUENCE [LARGE SCALE GENOMIC DNA]</scope>
    <source>
        <strain evidence="6 7">SK-G1</strain>
    </source>
</reference>
<evidence type="ECO:0000313" key="7">
    <source>
        <dbReference type="Proteomes" id="UP000280960"/>
    </source>
</evidence>
<gene>
    <name evidence="6" type="ORF">D2962_12725</name>
</gene>
<feature type="transmembrane region" description="Helical" evidence="5">
    <location>
        <begin position="65"/>
        <end position="87"/>
    </location>
</feature>
<feature type="transmembrane region" description="Helical" evidence="5">
    <location>
        <begin position="35"/>
        <end position="53"/>
    </location>
</feature>
<keyword evidence="3 5" id="KW-1133">Transmembrane helix</keyword>
<evidence type="ECO:0000256" key="5">
    <source>
        <dbReference type="SAM" id="Phobius"/>
    </source>
</evidence>
<dbReference type="Pfam" id="PF06541">
    <property type="entry name" value="ABC_trans_CmpB"/>
    <property type="match status" value="1"/>
</dbReference>
<dbReference type="AlphaFoldDB" id="A0A3G2R9B7"/>
<sequence length="132" mass="15470">MKQRLYRFIIYGIAGWMMEVTFTGLGSLLRGDPRLMGWTYLWMFPIYGMAVFLEPIHDMIRHVPWWVRGVTWAGIILMAEYLTGMAIRLLTGVCPWDYGSRAFAMNGVMRLDYGIFWFFVGLGFERLHDSLK</sequence>
<keyword evidence="2 5" id="KW-0812">Transmembrane</keyword>
<feature type="transmembrane region" description="Helical" evidence="5">
    <location>
        <begin position="107"/>
        <end position="124"/>
    </location>
</feature>
<dbReference type="GO" id="GO:0016020">
    <property type="term" value="C:membrane"/>
    <property type="evidence" value="ECO:0007669"/>
    <property type="project" value="UniProtKB-SubCell"/>
</dbReference>
<evidence type="ECO:0000256" key="2">
    <source>
        <dbReference type="ARBA" id="ARBA00022692"/>
    </source>
</evidence>
<dbReference type="EMBL" id="CP033169">
    <property type="protein sequence ID" value="AYO31347.1"/>
    <property type="molecule type" value="Genomic_DNA"/>
</dbReference>
<feature type="transmembrane region" description="Helical" evidence="5">
    <location>
        <begin position="9"/>
        <end position="29"/>
    </location>
</feature>
<evidence type="ECO:0000256" key="4">
    <source>
        <dbReference type="ARBA" id="ARBA00023136"/>
    </source>
</evidence>
<organism evidence="6 7">
    <name type="scientific">Biomaibacter acetigenes</name>
    <dbReference type="NCBI Taxonomy" id="2316383"/>
    <lineage>
        <taxon>Bacteria</taxon>
        <taxon>Bacillati</taxon>
        <taxon>Bacillota</taxon>
        <taxon>Clostridia</taxon>
        <taxon>Thermosediminibacterales</taxon>
        <taxon>Tepidanaerobacteraceae</taxon>
        <taxon>Biomaibacter</taxon>
    </lineage>
</organism>
<dbReference type="RefSeq" id="WP_122015184.1">
    <property type="nucleotide sequence ID" value="NZ_CP033169.1"/>
</dbReference>
<proteinExistence type="predicted"/>
<evidence type="ECO:0000313" key="6">
    <source>
        <dbReference type="EMBL" id="AYO31347.1"/>
    </source>
</evidence>